<dbReference type="Pfam" id="PF02321">
    <property type="entry name" value="OEP"/>
    <property type="match status" value="2"/>
</dbReference>
<feature type="chain" id="PRO_5044997477" evidence="2">
    <location>
        <begin position="21"/>
        <end position="494"/>
    </location>
</feature>
<evidence type="ECO:0000256" key="2">
    <source>
        <dbReference type="RuleBase" id="RU362097"/>
    </source>
</evidence>
<keyword evidence="2" id="KW-0564">Palmitate</keyword>
<keyword evidence="2" id="KW-0449">Lipoprotein</keyword>
<evidence type="ECO:0000313" key="4">
    <source>
        <dbReference type="Proteomes" id="UP001196565"/>
    </source>
</evidence>
<dbReference type="EMBL" id="JAHYBZ010000008">
    <property type="protein sequence ID" value="MBW6400669.1"/>
    <property type="molecule type" value="Genomic_DNA"/>
</dbReference>
<gene>
    <name evidence="3" type="ORF">KPL78_22610</name>
</gene>
<organism evidence="3 4">
    <name type="scientific">Roseomonas alba</name>
    <dbReference type="NCBI Taxonomy" id="2846776"/>
    <lineage>
        <taxon>Bacteria</taxon>
        <taxon>Pseudomonadati</taxon>
        <taxon>Pseudomonadota</taxon>
        <taxon>Alphaproteobacteria</taxon>
        <taxon>Acetobacterales</taxon>
        <taxon>Roseomonadaceae</taxon>
        <taxon>Roseomonas</taxon>
    </lineage>
</organism>
<comment type="similarity">
    <text evidence="1 2">Belongs to the outer membrane factor (OMF) (TC 1.B.17) family.</text>
</comment>
<comment type="subcellular location">
    <subcellularLocation>
        <location evidence="2">Cell membrane</location>
        <topology evidence="2">Lipid-anchor</topology>
    </subcellularLocation>
</comment>
<dbReference type="Proteomes" id="UP001196565">
    <property type="component" value="Unassembled WGS sequence"/>
</dbReference>
<proteinExistence type="inferred from homology"/>
<comment type="caution">
    <text evidence="3">The sequence shown here is derived from an EMBL/GenBank/DDBJ whole genome shotgun (WGS) entry which is preliminary data.</text>
</comment>
<evidence type="ECO:0000313" key="3">
    <source>
        <dbReference type="EMBL" id="MBW6400669.1"/>
    </source>
</evidence>
<dbReference type="SUPFAM" id="SSF56954">
    <property type="entry name" value="Outer membrane efflux proteins (OEP)"/>
    <property type="match status" value="1"/>
</dbReference>
<keyword evidence="2" id="KW-1134">Transmembrane beta strand</keyword>
<keyword evidence="2" id="KW-0732">Signal</keyword>
<keyword evidence="4" id="KW-1185">Reference proteome</keyword>
<dbReference type="PANTHER" id="PTHR30203">
    <property type="entry name" value="OUTER MEMBRANE CATION EFFLUX PROTEIN"/>
    <property type="match status" value="1"/>
</dbReference>
<accession>A0ABS7AHP9</accession>
<evidence type="ECO:0000256" key="1">
    <source>
        <dbReference type="ARBA" id="ARBA00007613"/>
    </source>
</evidence>
<dbReference type="PANTHER" id="PTHR30203:SF32">
    <property type="entry name" value="CATION EFFLUX SYSTEM PROTEIN CUSC"/>
    <property type="match status" value="1"/>
</dbReference>
<protein>
    <submittedName>
        <fullName evidence="3">Efflux transporter outer membrane subunit</fullName>
    </submittedName>
</protein>
<dbReference type="PROSITE" id="PS51257">
    <property type="entry name" value="PROKAR_LIPOPROTEIN"/>
    <property type="match status" value="1"/>
</dbReference>
<keyword evidence="2" id="KW-0812">Transmembrane</keyword>
<dbReference type="InterPro" id="IPR010131">
    <property type="entry name" value="MdtP/NodT-like"/>
</dbReference>
<sequence length="494" mass="52418">MIRLPVLSFAALLMAGCSLIPDQPATNPSVAAAWPEGPAYRSTAGTTPVPASPAREADAIGWRDVFADPRLQRAVETALAGNRDLRIAVLNVSLAEAQYRVQRGELFPSVGASGSLDATRTPLGVVSSTAPIDATAGVTRRIWGAGIGISAYEIDLFGRVRSLSQAAFQRYLGYAETRRAAQISLVGQVAEAWLAIAADQEALDLTRQTLANQEEAFAITRAAFQGGTATELALRQAQTSVETARASLERYSRLKAQDVNALALLLGGPVPQDMLPDSLSALHQPIADVPAGVSSAILLRRPDVLAAERNLTAANAEIGAARAAFFPSITLTASGGTASASLSNLFSAGSGSWTFAPQINLPIFTGGTLQGSLDAAKIRTDIQVATYERAVQSAFREVADSLAARGTFDRQIAAQRALVQSYQDAYRLALMRFRSGLDNYQASLDAQRQLFTAQQELIAQELLRQQNRVSLYRALGGGWEERSGTMTQAGATTP</sequence>
<dbReference type="Gene3D" id="2.20.200.10">
    <property type="entry name" value="Outer membrane efflux proteins (OEP)"/>
    <property type="match status" value="1"/>
</dbReference>
<feature type="signal peptide" evidence="2">
    <location>
        <begin position="1"/>
        <end position="20"/>
    </location>
</feature>
<dbReference type="InterPro" id="IPR003423">
    <property type="entry name" value="OMP_efflux"/>
</dbReference>
<keyword evidence="2" id="KW-0472">Membrane</keyword>
<reference evidence="3 4" key="1">
    <citation type="submission" date="2021-07" db="EMBL/GenBank/DDBJ databases">
        <authorList>
            <person name="So Y."/>
        </authorList>
    </citation>
    <scope>NUCLEOTIDE SEQUENCE [LARGE SCALE GENOMIC DNA]</scope>
    <source>
        <strain evidence="3 4">HJA6</strain>
    </source>
</reference>
<dbReference type="NCBIfam" id="TIGR01845">
    <property type="entry name" value="outer_NodT"/>
    <property type="match status" value="1"/>
</dbReference>
<name>A0ABS7AHP9_9PROT</name>
<dbReference type="RefSeq" id="WP_219765230.1">
    <property type="nucleotide sequence ID" value="NZ_JAHYBZ010000008.1"/>
</dbReference>
<dbReference type="Gene3D" id="1.20.1600.10">
    <property type="entry name" value="Outer membrane efflux proteins (OEP)"/>
    <property type="match status" value="1"/>
</dbReference>